<dbReference type="FunFam" id="1.10.510.10:FF:000431">
    <property type="entry name" value="Putative inactive leucine-rich repeat receptor-like protein kinase"/>
    <property type="match status" value="1"/>
</dbReference>
<dbReference type="Gene3D" id="3.30.200.20">
    <property type="entry name" value="Phosphorylase Kinase, domain 1"/>
    <property type="match status" value="1"/>
</dbReference>
<evidence type="ECO:0000313" key="13">
    <source>
        <dbReference type="Proteomes" id="UP000655225"/>
    </source>
</evidence>
<keyword evidence="3" id="KW-0812">Transmembrane</keyword>
<dbReference type="InterPro" id="IPR000719">
    <property type="entry name" value="Prot_kinase_dom"/>
</dbReference>
<comment type="subcellular location">
    <subcellularLocation>
        <location evidence="1">Membrane</location>
        <topology evidence="1">Single-pass type I membrane protein</topology>
    </subcellularLocation>
</comment>
<gene>
    <name evidence="12" type="ORF">HHK36_015294</name>
</gene>
<dbReference type="PROSITE" id="PS51257">
    <property type="entry name" value="PROKAR_LIPOPROTEIN"/>
    <property type="match status" value="1"/>
</dbReference>
<keyword evidence="7" id="KW-0472">Membrane</keyword>
<accession>A0A834Z0J7</accession>
<keyword evidence="6" id="KW-1133">Transmembrane helix</keyword>
<feature type="domain" description="Protein kinase" evidence="11">
    <location>
        <begin position="63"/>
        <end position="368"/>
    </location>
</feature>
<evidence type="ECO:0000256" key="3">
    <source>
        <dbReference type="ARBA" id="ARBA00022692"/>
    </source>
</evidence>
<evidence type="ECO:0000256" key="5">
    <source>
        <dbReference type="ARBA" id="ARBA00022737"/>
    </source>
</evidence>
<keyword evidence="9" id="KW-0325">Glycoprotein</keyword>
<protein>
    <recommendedName>
        <fullName evidence="11">Protein kinase domain-containing protein</fullName>
    </recommendedName>
</protein>
<keyword evidence="13" id="KW-1185">Reference proteome</keyword>
<keyword evidence="2" id="KW-0433">Leucine-rich repeat</keyword>
<sequence length="384" mass="42820">MKVLLHSLFHALSISSCVIYSVKHDQICLSIGHVSPIMRLGAYGLPPYHVFTLEEIEEATNNFDPSNLMGEGSQGQLYKAWLRDGSMVLVRCLKLKQRYSPQSLLQHMEVVSKLRHRHLVSILGHCIVTYQDHPNAASTLFLVFEYVSNGALRSHLTGKLNITNQNGFSNINSSKIIRSVCFIFDFTDWRKREMLKWPQRVAVTIGVARGIEFLHTGIAPGIYGNGLKMDNILLDENLTAKICSYNLPMSSRVGSESPFNGVEPPEHLGSVEHTEKDDIYQLGIILLEVVMGKPITSQSEVDVLKLQLEGSLSDAPSKLRGAIDPSIRGTFAYESLKIAVEITISCLSKDSSKRPSIEDVLWNLQYSLQVQDGWTTSGNLSTQF</sequence>
<evidence type="ECO:0000313" key="12">
    <source>
        <dbReference type="EMBL" id="KAF8399429.1"/>
    </source>
</evidence>
<dbReference type="FunFam" id="3.30.200.20:FF:000801">
    <property type="entry name" value="Probable LRR receptor-like serine/threonine-protein kinase At2g02780"/>
    <property type="match status" value="1"/>
</dbReference>
<dbReference type="SUPFAM" id="SSF56112">
    <property type="entry name" value="Protein kinase-like (PK-like)"/>
    <property type="match status" value="1"/>
</dbReference>
<dbReference type="InterPro" id="IPR001245">
    <property type="entry name" value="Ser-Thr/Tyr_kinase_cat_dom"/>
</dbReference>
<evidence type="ECO:0000256" key="4">
    <source>
        <dbReference type="ARBA" id="ARBA00022729"/>
    </source>
</evidence>
<keyword evidence="8" id="KW-0675">Receptor</keyword>
<evidence type="ECO:0000256" key="7">
    <source>
        <dbReference type="ARBA" id="ARBA00023136"/>
    </source>
</evidence>
<dbReference type="OrthoDB" id="676979at2759"/>
<dbReference type="Proteomes" id="UP000655225">
    <property type="component" value="Unassembled WGS sequence"/>
</dbReference>
<dbReference type="GO" id="GO:0004672">
    <property type="term" value="F:protein kinase activity"/>
    <property type="evidence" value="ECO:0007669"/>
    <property type="project" value="InterPro"/>
</dbReference>
<organism evidence="12 13">
    <name type="scientific">Tetracentron sinense</name>
    <name type="common">Spur-leaf</name>
    <dbReference type="NCBI Taxonomy" id="13715"/>
    <lineage>
        <taxon>Eukaryota</taxon>
        <taxon>Viridiplantae</taxon>
        <taxon>Streptophyta</taxon>
        <taxon>Embryophyta</taxon>
        <taxon>Tracheophyta</taxon>
        <taxon>Spermatophyta</taxon>
        <taxon>Magnoliopsida</taxon>
        <taxon>Trochodendrales</taxon>
        <taxon>Trochodendraceae</taxon>
        <taxon>Tetracentron</taxon>
    </lineage>
</organism>
<dbReference type="PANTHER" id="PTHR48006:SF73">
    <property type="entry name" value="PROTEIN KINASE DOMAIN-CONTAINING PROTEIN"/>
    <property type="match status" value="1"/>
</dbReference>
<dbReference type="AlphaFoldDB" id="A0A834Z0J7"/>
<evidence type="ECO:0000256" key="9">
    <source>
        <dbReference type="ARBA" id="ARBA00023180"/>
    </source>
</evidence>
<dbReference type="GO" id="GO:0005524">
    <property type="term" value="F:ATP binding"/>
    <property type="evidence" value="ECO:0007669"/>
    <property type="project" value="InterPro"/>
</dbReference>
<dbReference type="PROSITE" id="PS50011">
    <property type="entry name" value="PROTEIN_KINASE_DOM"/>
    <property type="match status" value="1"/>
</dbReference>
<dbReference type="InterPro" id="IPR051824">
    <property type="entry name" value="LRR_Rcpt-Like_S/T_Kinase"/>
</dbReference>
<evidence type="ECO:0000259" key="11">
    <source>
        <dbReference type="PROSITE" id="PS50011"/>
    </source>
</evidence>
<evidence type="ECO:0000256" key="8">
    <source>
        <dbReference type="ARBA" id="ARBA00023170"/>
    </source>
</evidence>
<keyword evidence="4 10" id="KW-0732">Signal</keyword>
<dbReference type="InterPro" id="IPR011009">
    <property type="entry name" value="Kinase-like_dom_sf"/>
</dbReference>
<keyword evidence="5" id="KW-0677">Repeat</keyword>
<evidence type="ECO:0000256" key="2">
    <source>
        <dbReference type="ARBA" id="ARBA00022614"/>
    </source>
</evidence>
<feature type="chain" id="PRO_5032358330" description="Protein kinase domain-containing protein" evidence="10">
    <location>
        <begin position="25"/>
        <end position="384"/>
    </location>
</feature>
<dbReference type="Gene3D" id="1.10.510.10">
    <property type="entry name" value="Transferase(Phosphotransferase) domain 1"/>
    <property type="match status" value="1"/>
</dbReference>
<feature type="signal peptide" evidence="10">
    <location>
        <begin position="1"/>
        <end position="24"/>
    </location>
</feature>
<dbReference type="PANTHER" id="PTHR48006">
    <property type="entry name" value="LEUCINE-RICH REPEAT-CONTAINING PROTEIN DDB_G0281931-RELATED"/>
    <property type="match status" value="1"/>
</dbReference>
<evidence type="ECO:0000256" key="6">
    <source>
        <dbReference type="ARBA" id="ARBA00022989"/>
    </source>
</evidence>
<proteinExistence type="predicted"/>
<evidence type="ECO:0000256" key="1">
    <source>
        <dbReference type="ARBA" id="ARBA00004479"/>
    </source>
</evidence>
<reference evidence="12 13" key="1">
    <citation type="submission" date="2020-04" db="EMBL/GenBank/DDBJ databases">
        <title>Plant Genome Project.</title>
        <authorList>
            <person name="Zhang R.-G."/>
        </authorList>
    </citation>
    <scope>NUCLEOTIDE SEQUENCE [LARGE SCALE GENOMIC DNA]</scope>
    <source>
        <strain evidence="12">YNK0</strain>
        <tissue evidence="12">Leaf</tissue>
    </source>
</reference>
<evidence type="ECO:0000256" key="10">
    <source>
        <dbReference type="SAM" id="SignalP"/>
    </source>
</evidence>
<comment type="caution">
    <text evidence="12">The sequence shown here is derived from an EMBL/GenBank/DDBJ whole genome shotgun (WGS) entry which is preliminary data.</text>
</comment>
<dbReference type="OMA" id="NCTARDP"/>
<dbReference type="GO" id="GO:0016020">
    <property type="term" value="C:membrane"/>
    <property type="evidence" value="ECO:0007669"/>
    <property type="project" value="UniProtKB-SubCell"/>
</dbReference>
<name>A0A834Z0J7_TETSI</name>
<dbReference type="EMBL" id="JABCRI010000010">
    <property type="protein sequence ID" value="KAF8399429.1"/>
    <property type="molecule type" value="Genomic_DNA"/>
</dbReference>
<dbReference type="Pfam" id="PF07714">
    <property type="entry name" value="PK_Tyr_Ser-Thr"/>
    <property type="match status" value="1"/>
</dbReference>